<evidence type="ECO:0000313" key="3">
    <source>
        <dbReference type="EMBL" id="GJS97551.1"/>
    </source>
</evidence>
<feature type="signal peptide" evidence="2">
    <location>
        <begin position="1"/>
        <end position="31"/>
    </location>
</feature>
<feature type="region of interest" description="Disordered" evidence="1">
    <location>
        <begin position="248"/>
        <end position="286"/>
    </location>
</feature>
<feature type="chain" id="PRO_5045984294" evidence="2">
    <location>
        <begin position="32"/>
        <end position="407"/>
    </location>
</feature>
<comment type="caution">
    <text evidence="3">The sequence shown here is derived from an EMBL/GenBank/DDBJ whole genome shotgun (WGS) entry which is preliminary data.</text>
</comment>
<keyword evidence="4" id="KW-1185">Reference proteome</keyword>
<name>A0ABQ5A7I6_9ASTR</name>
<accession>A0ABQ5A7I6</accession>
<keyword evidence="2" id="KW-0732">Signal</keyword>
<evidence type="ECO:0000256" key="1">
    <source>
        <dbReference type="SAM" id="MobiDB-lite"/>
    </source>
</evidence>
<feature type="region of interest" description="Disordered" evidence="1">
    <location>
        <begin position="153"/>
        <end position="198"/>
    </location>
</feature>
<evidence type="ECO:0000256" key="2">
    <source>
        <dbReference type="SAM" id="SignalP"/>
    </source>
</evidence>
<proteinExistence type="predicted"/>
<dbReference type="Proteomes" id="UP001151760">
    <property type="component" value="Unassembled WGS sequence"/>
</dbReference>
<dbReference type="EMBL" id="BQNB010011972">
    <property type="protein sequence ID" value="GJS97551.1"/>
    <property type="molecule type" value="Genomic_DNA"/>
</dbReference>
<feature type="region of interest" description="Disordered" evidence="1">
    <location>
        <begin position="329"/>
        <end position="352"/>
    </location>
</feature>
<reference evidence="3" key="2">
    <citation type="submission" date="2022-01" db="EMBL/GenBank/DDBJ databases">
        <authorList>
            <person name="Yamashiro T."/>
            <person name="Shiraishi A."/>
            <person name="Satake H."/>
            <person name="Nakayama K."/>
        </authorList>
    </citation>
    <scope>NUCLEOTIDE SEQUENCE</scope>
</reference>
<feature type="compositionally biased region" description="Basic and acidic residues" evidence="1">
    <location>
        <begin position="184"/>
        <end position="197"/>
    </location>
</feature>
<sequence>MAQHSIPCSPECKIVGLILLYHCLIHALTATADVPAVDTLHLPVETLENPFVTPANIHTIEAFMNRVGYQGLVDKDFMNNMFQKKEDIQYPRFIKLIDDVLLVSVYTTGNVLVRGMLISDAFLTAKIRETGDFKEYETMFMKVDVLMNQPQPVVSTQGTNRNTPRATRTPTVSASPQELKKRKQNAEESNDRERDEMAEATNLSLTLNKTALDAEAKENIVKVQEMLQQEEIDKLVDGVEDEESYASAFADSVINNDDDDTGSKLEPESHKEHPEHVSDDDAMKKKDEEVEKEKEVVEIVKETNVDDTSVKKNNEVVTKKEVVDMLGSQQIKKEQKQTPIPSPIRYPKNDLSSDKTISKELADTVTPTTTTSSKTPLTKTCHKKSFTLKIRRLPGSIAGICRRRGLI</sequence>
<feature type="compositionally biased region" description="Low complexity" evidence="1">
    <location>
        <begin position="159"/>
        <end position="171"/>
    </location>
</feature>
<evidence type="ECO:0000313" key="4">
    <source>
        <dbReference type="Proteomes" id="UP001151760"/>
    </source>
</evidence>
<gene>
    <name evidence="3" type="ORF">Tco_0804519</name>
</gene>
<protein>
    <submittedName>
        <fullName evidence="3">Uncharacterized protein</fullName>
    </submittedName>
</protein>
<organism evidence="3 4">
    <name type="scientific">Tanacetum coccineum</name>
    <dbReference type="NCBI Taxonomy" id="301880"/>
    <lineage>
        <taxon>Eukaryota</taxon>
        <taxon>Viridiplantae</taxon>
        <taxon>Streptophyta</taxon>
        <taxon>Embryophyta</taxon>
        <taxon>Tracheophyta</taxon>
        <taxon>Spermatophyta</taxon>
        <taxon>Magnoliopsida</taxon>
        <taxon>eudicotyledons</taxon>
        <taxon>Gunneridae</taxon>
        <taxon>Pentapetalae</taxon>
        <taxon>asterids</taxon>
        <taxon>campanulids</taxon>
        <taxon>Asterales</taxon>
        <taxon>Asteraceae</taxon>
        <taxon>Asteroideae</taxon>
        <taxon>Anthemideae</taxon>
        <taxon>Anthemidinae</taxon>
        <taxon>Tanacetum</taxon>
    </lineage>
</organism>
<feature type="compositionally biased region" description="Basic and acidic residues" evidence="1">
    <location>
        <begin position="261"/>
        <end position="286"/>
    </location>
</feature>
<reference evidence="3" key="1">
    <citation type="journal article" date="2022" name="Int. J. Mol. Sci.">
        <title>Draft Genome of Tanacetum Coccineum: Genomic Comparison of Closely Related Tanacetum-Family Plants.</title>
        <authorList>
            <person name="Yamashiro T."/>
            <person name="Shiraishi A."/>
            <person name="Nakayama K."/>
            <person name="Satake H."/>
        </authorList>
    </citation>
    <scope>NUCLEOTIDE SEQUENCE</scope>
</reference>